<keyword evidence="2" id="KW-0255">Endonuclease</keyword>
<reference evidence="3" key="1">
    <citation type="submission" date="2021-03" db="EMBL/GenBank/DDBJ databases">
        <authorList>
            <person name="Jaffe A."/>
        </authorList>
    </citation>
    <scope>NUCLEOTIDE SEQUENCE</scope>
    <source>
        <strain evidence="3">RIFCSPHIGHO2_01_FULL_AR10_44_11</strain>
    </source>
</reference>
<name>A0A8T4KQ84_9ARCH</name>
<dbReference type="PANTHER" id="PTHR15441">
    <property type="entry name" value="RIBONUCLEASE P PROTEIN SUBUNIT P14"/>
    <property type="match status" value="1"/>
</dbReference>
<dbReference type="EMBL" id="JAGVWD010000019">
    <property type="protein sequence ID" value="MBS3057278.1"/>
    <property type="molecule type" value="Genomic_DNA"/>
</dbReference>
<comment type="subcellular location">
    <subcellularLocation>
        <location evidence="2">Cytoplasm</location>
    </subcellularLocation>
</comment>
<evidence type="ECO:0000313" key="4">
    <source>
        <dbReference type="Proteomes" id="UP000677687"/>
    </source>
</evidence>
<gene>
    <name evidence="2" type="primary">rnp2</name>
    <name evidence="3" type="ORF">J4415_01465</name>
</gene>
<keyword evidence="2" id="KW-0963">Cytoplasm</keyword>
<dbReference type="InterPro" id="IPR002759">
    <property type="entry name" value="Pop5/Rpp14/Rnp2-like"/>
</dbReference>
<dbReference type="GO" id="GO:0001682">
    <property type="term" value="P:tRNA 5'-leader removal"/>
    <property type="evidence" value="ECO:0007669"/>
    <property type="project" value="UniProtKB-UniRule"/>
</dbReference>
<keyword evidence="2 3" id="KW-0378">Hydrolase</keyword>
<evidence type="ECO:0000256" key="1">
    <source>
        <dbReference type="ARBA" id="ARBA00022694"/>
    </source>
</evidence>
<keyword evidence="2" id="KW-0540">Nuclease</keyword>
<dbReference type="GO" id="GO:0030677">
    <property type="term" value="C:ribonuclease P complex"/>
    <property type="evidence" value="ECO:0007669"/>
    <property type="project" value="UniProtKB-UniRule"/>
</dbReference>
<evidence type="ECO:0000313" key="3">
    <source>
        <dbReference type="EMBL" id="MBS3057278.1"/>
    </source>
</evidence>
<dbReference type="GO" id="GO:0004526">
    <property type="term" value="F:ribonuclease P activity"/>
    <property type="evidence" value="ECO:0007669"/>
    <property type="project" value="UniProtKB-UniRule"/>
</dbReference>
<comment type="subunit">
    <text evidence="2">Consists of a catalytic RNA component and at least 4-5 protein subunits.</text>
</comment>
<dbReference type="Pfam" id="PF01900">
    <property type="entry name" value="RNase_P_Rpp14"/>
    <property type="match status" value="1"/>
</dbReference>
<evidence type="ECO:0000256" key="2">
    <source>
        <dbReference type="HAMAP-Rule" id="MF_00755"/>
    </source>
</evidence>
<reference evidence="3" key="2">
    <citation type="submission" date="2021-05" db="EMBL/GenBank/DDBJ databases">
        <title>Protein family content uncovers lineage relationships and bacterial pathway maintenance mechanisms in DPANN archaea.</title>
        <authorList>
            <person name="Castelle C.J."/>
            <person name="Meheust R."/>
            <person name="Jaffe A.L."/>
            <person name="Seitz K."/>
            <person name="Gong X."/>
            <person name="Baker B.J."/>
            <person name="Banfield J.F."/>
        </authorList>
    </citation>
    <scope>NUCLEOTIDE SEQUENCE</scope>
    <source>
        <strain evidence="3">RIFCSPHIGHO2_01_FULL_AR10_44_11</strain>
    </source>
</reference>
<dbReference type="Gene3D" id="3.30.70.3250">
    <property type="entry name" value="Ribonuclease P, Pop5 subunit"/>
    <property type="match status" value="1"/>
</dbReference>
<protein>
    <recommendedName>
        <fullName evidence="2">Ribonuclease P protein component 2</fullName>
        <shortName evidence="2">RNase P component 2</shortName>
        <ecNumber evidence="2">3.1.26.5</ecNumber>
    </recommendedName>
    <alternativeName>
        <fullName evidence="2">Pop5</fullName>
    </alternativeName>
</protein>
<dbReference type="HAMAP" id="MF_00755">
    <property type="entry name" value="RNase_P_2"/>
    <property type="match status" value="1"/>
</dbReference>
<dbReference type="AlphaFoldDB" id="A0A8T4KQ84"/>
<comment type="similarity">
    <text evidence="2">Belongs to the eukaryotic/archaeal RNase P protein component 2 family.</text>
</comment>
<keyword evidence="1 2" id="KW-0819">tRNA processing</keyword>
<dbReference type="SUPFAM" id="SSF160350">
    <property type="entry name" value="Rnp2-like"/>
    <property type="match status" value="1"/>
</dbReference>
<dbReference type="Proteomes" id="UP000677687">
    <property type="component" value="Unassembled WGS sequence"/>
</dbReference>
<comment type="catalytic activity">
    <reaction evidence="2">
        <text>Endonucleolytic cleavage of RNA, removing 5'-extranucleotides from tRNA precursor.</text>
        <dbReference type="EC" id="3.1.26.5"/>
    </reaction>
</comment>
<sequence>MPKTKHYKQSLKPIPPTLRGKKRYVLFELIAKENAKLSEKNVDDALWRTFLELYGSVGTARQRIWPIKFDSSRNLGIVRCALEALEEVKAGLLFVKNVSGTEVIPKIISVSGSIKQLKAK</sequence>
<dbReference type="PANTHER" id="PTHR15441:SF2">
    <property type="entry name" value="RIBONUCLEASE P_MRP PROTEIN SUBUNIT POP5"/>
    <property type="match status" value="1"/>
</dbReference>
<comment type="function">
    <text evidence="2">Part of ribonuclease P, a protein complex that generates mature tRNA molecules by cleaving their 5'-ends.</text>
</comment>
<comment type="caution">
    <text evidence="3">The sequence shown here is derived from an EMBL/GenBank/DDBJ whole genome shotgun (WGS) entry which is preliminary data.</text>
</comment>
<dbReference type="EC" id="3.1.26.5" evidence="2"/>
<organism evidence="3 4">
    <name type="scientific">Candidatus Iainarchaeum sp</name>
    <dbReference type="NCBI Taxonomy" id="3101447"/>
    <lineage>
        <taxon>Archaea</taxon>
        <taxon>Candidatus Iainarchaeota</taxon>
        <taxon>Candidatus Iainarchaeia</taxon>
        <taxon>Candidatus Iainarchaeales</taxon>
        <taxon>Candidatus Iainarchaeaceae</taxon>
        <taxon>Candidatus Iainarchaeum</taxon>
    </lineage>
</organism>
<dbReference type="GO" id="GO:0005737">
    <property type="term" value="C:cytoplasm"/>
    <property type="evidence" value="ECO:0007669"/>
    <property type="project" value="UniProtKB-SubCell"/>
</dbReference>
<proteinExistence type="inferred from homology"/>
<dbReference type="InterPro" id="IPR038085">
    <property type="entry name" value="Rnp2-like_sf"/>
</dbReference>
<accession>A0A8T4KQ84</accession>